<evidence type="ECO:0000313" key="2">
    <source>
        <dbReference type="EMBL" id="JAT97469.1"/>
    </source>
</evidence>
<protein>
    <submittedName>
        <fullName evidence="2">Putative secreted protein</fullName>
    </submittedName>
</protein>
<feature type="region of interest" description="Disordered" evidence="1">
    <location>
        <begin position="1"/>
        <end position="276"/>
    </location>
</feature>
<feature type="region of interest" description="Disordered" evidence="1">
    <location>
        <begin position="308"/>
        <end position="338"/>
    </location>
</feature>
<accession>A0A1E1XE49</accession>
<feature type="compositionally biased region" description="Polar residues" evidence="1">
    <location>
        <begin position="146"/>
        <end position="166"/>
    </location>
</feature>
<feature type="non-terminal residue" evidence="2">
    <location>
        <position position="1"/>
    </location>
</feature>
<dbReference type="AlphaFoldDB" id="A0A1E1XE49"/>
<dbReference type="EMBL" id="GFAC01001719">
    <property type="protein sequence ID" value="JAT97469.1"/>
    <property type="molecule type" value="mRNA"/>
</dbReference>
<feature type="compositionally biased region" description="Polar residues" evidence="1">
    <location>
        <begin position="321"/>
        <end position="338"/>
    </location>
</feature>
<proteinExistence type="evidence at transcript level"/>
<sequence>PGSGAQRPRPSTAGRPHLGDGLKPDSSSWKPSLSGSSVDSGNSRPSLSSGNRPSSSPTNGGSSFNRPRPGDYGEASNGPNPTRGTDGFENEHRGGMSNQGPDNSGLVPWNHQGVSPGYSAYPSPVTSAYTDDESSGYHPNLGPTPNIITPSSEQRPSHSSNPTNSPGGLRGGIIIGHPPGNSFLKPDIGQNRPFVPSENNGPRLEGGLIIGSPPMNSLGGQSGGFNNHPPPQDIDQARRGVVGPQHPQQGAGSFGLPSIPSNPFGPANPGFQGPGGLPLPFGTGLFNPGLMNIQKAVEHAAAGVLGGTGAGPNPAGASVFGRTSSFGQMSSFGFTDRK</sequence>
<evidence type="ECO:0000256" key="1">
    <source>
        <dbReference type="SAM" id="MobiDB-lite"/>
    </source>
</evidence>
<name>A0A1E1XE49_9ACAR</name>
<feature type="compositionally biased region" description="Low complexity" evidence="1">
    <location>
        <begin position="26"/>
        <end position="63"/>
    </location>
</feature>
<organism evidence="2">
    <name type="scientific">Amblyomma aureolatum</name>
    <dbReference type="NCBI Taxonomy" id="187763"/>
    <lineage>
        <taxon>Eukaryota</taxon>
        <taxon>Metazoa</taxon>
        <taxon>Ecdysozoa</taxon>
        <taxon>Arthropoda</taxon>
        <taxon>Chelicerata</taxon>
        <taxon>Arachnida</taxon>
        <taxon>Acari</taxon>
        <taxon>Parasitiformes</taxon>
        <taxon>Ixodida</taxon>
        <taxon>Ixodoidea</taxon>
        <taxon>Ixodidae</taxon>
        <taxon>Amblyomminae</taxon>
        <taxon>Amblyomma</taxon>
    </lineage>
</organism>
<reference evidence="2" key="1">
    <citation type="journal article" date="2017" name="Front. Cell. Infect. Microbiol.">
        <title>The Distinct Transcriptional Response of the Midgut of Amblyomma sculptum and Amblyomma aureolatum Ticks to Rickettsia rickettsii Correlates to Their Differences in Susceptibility to Infection.</title>
        <authorList>
            <person name="Martins L.A."/>
            <person name="Galletti M.F.B.M."/>
            <person name="Ribeiro J.M."/>
            <person name="Fujita A."/>
            <person name="Costa F.B."/>
            <person name="Labruna M.B."/>
            <person name="Daffre S."/>
            <person name="Fogaca A.C."/>
        </authorList>
    </citation>
    <scope>NUCLEOTIDE SEQUENCE</scope>
</reference>